<dbReference type="SUPFAM" id="SSF56281">
    <property type="entry name" value="Metallo-hydrolase/oxidoreductase"/>
    <property type="match status" value="1"/>
</dbReference>
<protein>
    <submittedName>
        <fullName evidence="2">Zn-dependent hydrolase</fullName>
    </submittedName>
</protein>
<sequence>MSLQFYLFSLQSKEHCGAKRMQYKGKTIFCNENKEAKIPPKIPLKEVIKYYCNYPKDAKPRRKIPFVDSDFKAIKDTPHIAWLGHSSLFFTYKDIAILVDPLFSMYASPFAYINRAFPQTKCYKSNDFPSSLLVIITHAHFDHLDKPSVLALDAQTTYFICPLHVGVYLRKWGIKASKIIELDWWQGVSFDSYDMQESILSKTNERLRHLESNLIYAESRTQNYKHLQSSILNNDKDSKDVETSTPLTTRNHQASIKKQNVILKITATPAQHNSARLGDFNKTLWASFVVEFLPDTPQYKKVFLSGDGGYYTHFKRIGDMFHNFDLACLESGQFNHAWRFSHSFPHEILQEAKDLNAKMVLPIHWARFVAGSHKWNEVIKFLHKNLHDLNIPCVMPQIGELYPIGMIYNNQIWWE</sequence>
<accession>A0A4U8TF04</accession>
<dbReference type="EMBL" id="JRPK02000009">
    <property type="protein sequence ID" value="TLD98650.1"/>
    <property type="molecule type" value="Genomic_DNA"/>
</dbReference>
<evidence type="ECO:0000313" key="3">
    <source>
        <dbReference type="Proteomes" id="UP000029861"/>
    </source>
</evidence>
<dbReference type="STRING" id="50960.LS81_08580"/>
<dbReference type="Proteomes" id="UP000029861">
    <property type="component" value="Unassembled WGS sequence"/>
</dbReference>
<organism evidence="2 3">
    <name type="scientific">Helicobacter trogontum</name>
    <dbReference type="NCBI Taxonomy" id="50960"/>
    <lineage>
        <taxon>Bacteria</taxon>
        <taxon>Pseudomonadati</taxon>
        <taxon>Campylobacterota</taxon>
        <taxon>Epsilonproteobacteria</taxon>
        <taxon>Campylobacterales</taxon>
        <taxon>Helicobacteraceae</taxon>
        <taxon>Helicobacter</taxon>
    </lineage>
</organism>
<evidence type="ECO:0000313" key="2">
    <source>
        <dbReference type="EMBL" id="TLD98650.1"/>
    </source>
</evidence>
<feature type="domain" description="Metallo-beta-lactamase" evidence="1">
    <location>
        <begin position="243"/>
        <end position="365"/>
    </location>
</feature>
<dbReference type="PANTHER" id="PTHR15032:SF4">
    <property type="entry name" value="N-ACYL-PHOSPHATIDYLETHANOLAMINE-HYDROLYZING PHOSPHOLIPASE D"/>
    <property type="match status" value="1"/>
</dbReference>
<name>A0A4U8TF04_9HELI</name>
<keyword evidence="2" id="KW-0378">Hydrolase</keyword>
<evidence type="ECO:0000259" key="1">
    <source>
        <dbReference type="Pfam" id="PF12706"/>
    </source>
</evidence>
<dbReference type="GO" id="GO:0016787">
    <property type="term" value="F:hydrolase activity"/>
    <property type="evidence" value="ECO:0007669"/>
    <property type="project" value="UniProtKB-KW"/>
</dbReference>
<dbReference type="Pfam" id="PF12706">
    <property type="entry name" value="Lactamase_B_2"/>
    <property type="match status" value="2"/>
</dbReference>
<dbReference type="GO" id="GO:0005737">
    <property type="term" value="C:cytoplasm"/>
    <property type="evidence" value="ECO:0007669"/>
    <property type="project" value="TreeGrafter"/>
</dbReference>
<comment type="caution">
    <text evidence="2">The sequence shown here is derived from an EMBL/GenBank/DDBJ whole genome shotgun (WGS) entry which is preliminary data.</text>
</comment>
<dbReference type="PANTHER" id="PTHR15032">
    <property type="entry name" value="N-ACYL-PHOSPHATIDYLETHANOLAMINE-HYDROLYZING PHOSPHOLIPASE D"/>
    <property type="match status" value="1"/>
</dbReference>
<dbReference type="RefSeq" id="WP_034321307.1">
    <property type="nucleotide sequence ID" value="NZ_FZNF01000042.1"/>
</dbReference>
<reference evidence="2 3" key="1">
    <citation type="journal article" date="2014" name="Genome Announc.">
        <title>Draft genome sequences of eight enterohepatic helicobacter species isolated from both laboratory and wild rodents.</title>
        <authorList>
            <person name="Sheh A."/>
            <person name="Shen Z."/>
            <person name="Fox J.G."/>
        </authorList>
    </citation>
    <scope>NUCLEOTIDE SEQUENCE [LARGE SCALE GENOMIC DNA]</scope>
    <source>
        <strain evidence="2 3">ATCC 49310</strain>
    </source>
</reference>
<gene>
    <name evidence="2" type="ORF">LS80_004190</name>
</gene>
<dbReference type="InterPro" id="IPR001279">
    <property type="entry name" value="Metallo-B-lactamas"/>
</dbReference>
<dbReference type="AlphaFoldDB" id="A0A4U8TF04"/>
<feature type="domain" description="Metallo-beta-lactamase" evidence="1">
    <location>
        <begin position="97"/>
        <end position="192"/>
    </location>
</feature>
<dbReference type="Gene3D" id="3.60.15.10">
    <property type="entry name" value="Ribonuclease Z/Hydroxyacylglutathione hydrolase-like"/>
    <property type="match status" value="2"/>
</dbReference>
<proteinExistence type="predicted"/>
<dbReference type="InterPro" id="IPR036866">
    <property type="entry name" value="RibonucZ/Hydroxyglut_hydro"/>
</dbReference>